<sequence>MDDKSLLDRRRTLGESPRSNSFFSRVGTSRKTSNAGLDDARGPLGITTVYKPLGHVTADLIFVHGLAGGSRKTWTKDQDPALFWPQEWLPKDAAFRDVSIHMFGYDSNWNKASILNIHDFATSLLEWVTNCPDIPNEADRPLVLVCHSMGGLVAKKAYILSKRNKGYEKFSGHLRDIFFLATPHRGSNLAELLSRILQVSGARPFVNDLQPGSATIQAINDEFPEYSKDLNLWSFWETLPMTIGMQKKLVVPKESAILGYSNERKMFLNADHRDVCKFGSQDEANYRAVRNALAEAFSSFRTVTGLSRNSTNFEQQQWINDCLDISDSPEDDYLRADALRVPGTCEWINSRPAFQTWKNEGRPHLYWVTAKPGAGKSVLSGHVVKSLREADKVCGFFFFNHGDKVKSTMGVFFRYMAWQMASANTALLDSLCKICKRDPHLAQADYKTVWRKLFLECIFRHPPSQPQYWIVDGLDECKTDSELVPYLLQAANTGFIRIFLTSRTTYDSYGLPFTSSVVVHIDAVSQETTNSDIEQYLKANINNLPGRNRDLTAGLLLTKASGCFLWVRLALQELRRVSTRAGIQQILEETPSDMDQLYNRILGSIFSGAREKKMIMAILDWTACAARPLTTTELYHALRLDMDDEIDDDVTRFIENNCGQLVLVDPNDRVRMIHLTARDFLFSDKNTSVARLDKKIGHKRLALVILKYLYGPEMGGPKPRKLSATQIVTERSSFVAYACDSLCQHLPFVSSDDDEFAASLVRFLKSPNLLSWVEYIARESDLRRLVQTGTALRQYMQRRTKNTLLFGNSGKDIELVDAWATDMIRLVTKFGTKLRSSPSIVFNLIAPFCPMRSAMRIQHGSSTRSIRVSGLSEQIWDDCISTITLPASPTAVACGAGVFAVGMQNGDISIFDETTCQELKIVNHREPVKRLLFGDTENILVSAGLKHICIWNSATWELHWTFELHSQFISLALADEDQLLLVTYRSNEIVVWEIAKGLAREPISWLNEDEEEVSSHFRRPLTTAISGDRTLLAFTYRGQDTVVWDIENACVYDVYGKDEGSLGVTAEKRNGIASVLSMIFSRAPEAQLLVVSYNDGVLSLFNIAEGTVQAQAAANGHTLASSADGLTLACGNSAGTISIFEFDTLKLLYRIQAEDSNIKQLAFSADGHRLVDIQGNHCRIWDPPVLLRQELDEQNSDTVSISTSPVDIKLDDDVDVLLISAMAYADNGSIILCGKENGGVYLYDSQTGREREELLHQHKGTPVVFLHYDVQSSILICCDASSRITVHKLVRKRDAWTIGVQYLDHRAGAAVNQILANAGVSQLLISTVEYDILWRVTSARCEKTATLNWQDCDKPRHWGIHPSRSEQLILVTGTEAHLYEWDSLKRLTGDNGIRFRESDGSKLLIKGVRPCFDEKFLAMTCVDTSGSHPRSKLMFWDAEDIIPGNALMVPVEHFQPLADQVQYLVGIFNHRIVFLLADGWICSADSHSFHEEHYDRHFFIPADWLSTAGSLRIEVLRDGTILFVKRDELAVIKRGLEHFEHGQSRAWGKRPSVSRSAVSDPTDSISRMRTASLPSR</sequence>
<protein>
    <recommendedName>
        <fullName evidence="8">GPI inositol-deacylase</fullName>
    </recommendedName>
</protein>
<proteinExistence type="predicted"/>
<feature type="compositionally biased region" description="Polar residues" evidence="2">
    <location>
        <begin position="17"/>
        <end position="35"/>
    </location>
</feature>
<gene>
    <name evidence="6" type="ORF">Z520_04521</name>
</gene>
<feature type="domain" description="GPI inositol-deacylase winged helix" evidence="4">
    <location>
        <begin position="605"/>
        <end position="688"/>
    </location>
</feature>
<dbReference type="RefSeq" id="XP_016634008.1">
    <property type="nucleotide sequence ID" value="XM_016775028.1"/>
</dbReference>
<name>A0A0D2HDC2_9EURO</name>
<keyword evidence="1" id="KW-0677">Repeat</keyword>
<dbReference type="PANTHER" id="PTHR10039:SF16">
    <property type="entry name" value="GPI INOSITOL-DEACYLASE"/>
    <property type="match status" value="1"/>
</dbReference>
<dbReference type="SMART" id="SM00320">
    <property type="entry name" value="WD40"/>
    <property type="match status" value="7"/>
</dbReference>
<dbReference type="GeneID" id="27710267"/>
<dbReference type="InterPro" id="IPR054471">
    <property type="entry name" value="GPIID_WHD"/>
</dbReference>
<feature type="compositionally biased region" description="Polar residues" evidence="2">
    <location>
        <begin position="1553"/>
        <end position="1576"/>
    </location>
</feature>
<dbReference type="InterPro" id="IPR056884">
    <property type="entry name" value="NPHP3-like_N"/>
</dbReference>
<evidence type="ECO:0000259" key="3">
    <source>
        <dbReference type="Pfam" id="PF13360"/>
    </source>
</evidence>
<dbReference type="Gene3D" id="3.40.50.300">
    <property type="entry name" value="P-loop containing nucleotide triphosphate hydrolases"/>
    <property type="match status" value="1"/>
</dbReference>
<dbReference type="SUPFAM" id="SSF50978">
    <property type="entry name" value="WD40 repeat-like"/>
    <property type="match status" value="1"/>
</dbReference>
<dbReference type="Pfam" id="PF13360">
    <property type="entry name" value="PQQ_2"/>
    <property type="match status" value="1"/>
</dbReference>
<dbReference type="SUPFAM" id="SSF53474">
    <property type="entry name" value="alpha/beta-Hydrolases"/>
    <property type="match status" value="1"/>
</dbReference>
<dbReference type="Gene3D" id="3.40.50.1820">
    <property type="entry name" value="alpha/beta hydrolase"/>
    <property type="match status" value="1"/>
</dbReference>
<feature type="region of interest" description="Disordered" evidence="2">
    <location>
        <begin position="1"/>
        <end position="37"/>
    </location>
</feature>
<organism evidence="6 7">
    <name type="scientific">Fonsecaea multimorphosa CBS 102226</name>
    <dbReference type="NCBI Taxonomy" id="1442371"/>
    <lineage>
        <taxon>Eukaryota</taxon>
        <taxon>Fungi</taxon>
        <taxon>Dikarya</taxon>
        <taxon>Ascomycota</taxon>
        <taxon>Pezizomycotina</taxon>
        <taxon>Eurotiomycetes</taxon>
        <taxon>Chaetothyriomycetidae</taxon>
        <taxon>Chaetothyriales</taxon>
        <taxon>Herpotrichiellaceae</taxon>
        <taxon>Fonsecaea</taxon>
    </lineage>
</organism>
<dbReference type="VEuPathDB" id="FungiDB:Z520_04521"/>
<dbReference type="Gene3D" id="2.130.10.10">
    <property type="entry name" value="YVTN repeat-like/Quinoprotein amine dehydrogenase"/>
    <property type="match status" value="3"/>
</dbReference>
<dbReference type="Pfam" id="PF22939">
    <property type="entry name" value="WHD_GPIID"/>
    <property type="match status" value="1"/>
</dbReference>
<accession>A0A0D2HDC2</accession>
<keyword evidence="7" id="KW-1185">Reference proteome</keyword>
<dbReference type="EMBL" id="KN848068">
    <property type="protein sequence ID" value="KIX99885.1"/>
    <property type="molecule type" value="Genomic_DNA"/>
</dbReference>
<evidence type="ECO:0000313" key="6">
    <source>
        <dbReference type="EMBL" id="KIX99885.1"/>
    </source>
</evidence>
<dbReference type="InterPro" id="IPR029058">
    <property type="entry name" value="AB_hydrolase_fold"/>
</dbReference>
<feature type="compositionally biased region" description="Basic and acidic residues" evidence="2">
    <location>
        <begin position="1"/>
        <end position="13"/>
    </location>
</feature>
<dbReference type="InterPro" id="IPR001680">
    <property type="entry name" value="WD40_rpt"/>
</dbReference>
<dbReference type="InterPro" id="IPR015943">
    <property type="entry name" value="WD40/YVTN_repeat-like_dom_sf"/>
</dbReference>
<feature type="domain" description="Pyrrolo-quinoline quinone repeat" evidence="3">
    <location>
        <begin position="905"/>
        <end position="1139"/>
    </location>
</feature>
<dbReference type="Proteomes" id="UP000053411">
    <property type="component" value="Unassembled WGS sequence"/>
</dbReference>
<dbReference type="SUPFAM" id="SSF101908">
    <property type="entry name" value="Putative isomerase YbhE"/>
    <property type="match status" value="1"/>
</dbReference>
<dbReference type="PANTHER" id="PTHR10039">
    <property type="entry name" value="AMELOGENIN"/>
    <property type="match status" value="1"/>
</dbReference>
<feature type="region of interest" description="Disordered" evidence="2">
    <location>
        <begin position="1548"/>
        <end position="1576"/>
    </location>
</feature>
<evidence type="ECO:0000259" key="4">
    <source>
        <dbReference type="Pfam" id="PF22939"/>
    </source>
</evidence>
<dbReference type="InterPro" id="IPR036322">
    <property type="entry name" value="WD40_repeat_dom_sf"/>
</dbReference>
<reference evidence="6 7" key="1">
    <citation type="submission" date="2015-01" db="EMBL/GenBank/DDBJ databases">
        <title>The Genome Sequence of Fonsecaea multimorphosa CBS 102226.</title>
        <authorList>
            <consortium name="The Broad Institute Genomics Platform"/>
            <person name="Cuomo C."/>
            <person name="de Hoog S."/>
            <person name="Gorbushina A."/>
            <person name="Stielow B."/>
            <person name="Teixiera M."/>
            <person name="Abouelleil A."/>
            <person name="Chapman S.B."/>
            <person name="Priest M."/>
            <person name="Young S.K."/>
            <person name="Wortman J."/>
            <person name="Nusbaum C."/>
            <person name="Birren B."/>
        </authorList>
    </citation>
    <scope>NUCLEOTIDE SEQUENCE [LARGE SCALE GENOMIC DNA]</scope>
    <source>
        <strain evidence="6 7">CBS 102226</strain>
    </source>
</reference>
<evidence type="ECO:0000256" key="2">
    <source>
        <dbReference type="SAM" id="MobiDB-lite"/>
    </source>
</evidence>
<evidence type="ECO:0000256" key="1">
    <source>
        <dbReference type="ARBA" id="ARBA00022737"/>
    </source>
</evidence>
<dbReference type="Pfam" id="PF24883">
    <property type="entry name" value="NPHP3_N"/>
    <property type="match status" value="1"/>
</dbReference>
<evidence type="ECO:0008006" key="8">
    <source>
        <dbReference type="Google" id="ProtNLM"/>
    </source>
</evidence>
<dbReference type="OrthoDB" id="4136622at2759"/>
<evidence type="ECO:0000313" key="7">
    <source>
        <dbReference type="Proteomes" id="UP000053411"/>
    </source>
</evidence>
<dbReference type="InterPro" id="IPR002372">
    <property type="entry name" value="PQQ_rpt_dom"/>
</dbReference>
<feature type="domain" description="Nephrocystin 3-like N-terminal" evidence="5">
    <location>
        <begin position="343"/>
        <end position="503"/>
    </location>
</feature>
<dbReference type="InterPro" id="IPR027417">
    <property type="entry name" value="P-loop_NTPase"/>
</dbReference>
<evidence type="ECO:0000259" key="5">
    <source>
        <dbReference type="Pfam" id="PF24883"/>
    </source>
</evidence>